<proteinExistence type="predicted"/>
<keyword evidence="1" id="KW-0456">Lyase</keyword>
<dbReference type="RefSeq" id="WP_155588602.1">
    <property type="nucleotide sequence ID" value="NZ_WNLP01000003.1"/>
</dbReference>
<accession>A0A7K1J5A1</accession>
<organism evidence="1 2">
    <name type="scientific">Bifidobacterium canis</name>
    <dbReference type="NCBI Taxonomy" id="2610880"/>
    <lineage>
        <taxon>Bacteria</taxon>
        <taxon>Bacillati</taxon>
        <taxon>Actinomycetota</taxon>
        <taxon>Actinomycetes</taxon>
        <taxon>Bifidobacteriales</taxon>
        <taxon>Bifidobacteriaceae</taxon>
        <taxon>Bifidobacterium</taxon>
    </lineage>
</organism>
<gene>
    <name evidence="1" type="ORF">GSD1FS_0985</name>
</gene>
<sequence>MRRNQAVEKLLDDSEAQQQCAYAANRATRQAMHYRASQGLLMEPAQGIFARKEFWEGLPAAAQVKHACKALHKKHPSLCFTGPTAAVIYGFETPYRTMQQPYVCVGYGREYVSHGVRYIHSSSARAVTIDGIKVASVEQTLIDSALVLEFPYALAIFDSAARKGTNMLAVHRAAQRKRHPIEKVLQVLRYADARSENGGESVARGTIISLGFMVPLTQVEFYDAETGKIYRVDFLWCLPNGELIAGEFDGSQKYQDPKMLGSRTLQEKVAEERARDAALARCGITRVIHFTPSDVRRVAPIKQKLEQGGIPLASEVNRFALQR</sequence>
<dbReference type="EMBL" id="WNLP01000003">
    <property type="protein sequence ID" value="MUH59650.1"/>
    <property type="molecule type" value="Genomic_DNA"/>
</dbReference>
<comment type="caution">
    <text evidence="1">The sequence shown here is derived from an EMBL/GenBank/DDBJ whole genome shotgun (WGS) entry which is preliminary data.</text>
</comment>
<reference evidence="1 2" key="1">
    <citation type="submission" date="2019-09" db="EMBL/GenBank/DDBJ databases">
        <title>Bifidobacterium canis sp. nov., isolated from the digestive tract of German Shepherd dog puppy.</title>
        <authorList>
            <person name="Bunesova V."/>
        </authorList>
    </citation>
    <scope>NUCLEOTIDE SEQUENCE [LARGE SCALE GENOMIC DNA]</scope>
    <source>
        <strain evidence="1 2">GSD1FS</strain>
    </source>
</reference>
<protein>
    <submittedName>
        <fullName evidence="1">CTP synthase (UTP-ammonia lyase)</fullName>
    </submittedName>
</protein>
<evidence type="ECO:0000313" key="1">
    <source>
        <dbReference type="EMBL" id="MUH59650.1"/>
    </source>
</evidence>
<name>A0A7K1J5A1_9BIFI</name>
<keyword evidence="2" id="KW-1185">Reference proteome</keyword>
<dbReference type="AlphaFoldDB" id="A0A7K1J5A1"/>
<evidence type="ECO:0000313" key="2">
    <source>
        <dbReference type="Proteomes" id="UP000487882"/>
    </source>
</evidence>
<dbReference type="Proteomes" id="UP000487882">
    <property type="component" value="Unassembled WGS sequence"/>
</dbReference>
<dbReference type="GO" id="GO:0016829">
    <property type="term" value="F:lyase activity"/>
    <property type="evidence" value="ECO:0007669"/>
    <property type="project" value="UniProtKB-KW"/>
</dbReference>